<dbReference type="OrthoDB" id="9135761at2"/>
<dbReference type="AlphaFoldDB" id="A0A103QSR8"/>
<evidence type="ECO:0000313" key="3">
    <source>
        <dbReference type="Proteomes" id="UP000064029"/>
    </source>
</evidence>
<feature type="domain" description="Exoribonuclease Xrn1 D2/D3" evidence="1">
    <location>
        <begin position="148"/>
        <end position="221"/>
    </location>
</feature>
<comment type="caution">
    <text evidence="2">The sequence shown here is derived from an EMBL/GenBank/DDBJ whole genome shotgun (WGS) entry which is preliminary data.</text>
</comment>
<accession>A0A103QSR8</accession>
<protein>
    <recommendedName>
        <fullName evidence="1">Exoribonuclease Xrn1 D2/D3 domain-containing protein</fullName>
    </recommendedName>
</protein>
<evidence type="ECO:0000259" key="1">
    <source>
        <dbReference type="Pfam" id="PF18334"/>
    </source>
</evidence>
<evidence type="ECO:0000313" key="2">
    <source>
        <dbReference type="EMBL" id="KVG54885.1"/>
    </source>
</evidence>
<dbReference type="Proteomes" id="UP000064029">
    <property type="component" value="Unassembled WGS sequence"/>
</dbReference>
<reference evidence="2 3" key="1">
    <citation type="submission" date="2015-11" db="EMBL/GenBank/DDBJ databases">
        <title>Expanding the genomic diversity of Burkholderia species for the development of highly accurate diagnostics.</title>
        <authorList>
            <person name="Sahl J."/>
            <person name="Keim P."/>
            <person name="Wagner D."/>
        </authorList>
    </citation>
    <scope>NUCLEOTIDE SEQUENCE [LARGE SCALE GENOMIC DNA]</scope>
    <source>
        <strain evidence="2 3">MSMB2036</strain>
    </source>
</reference>
<dbReference type="RefSeq" id="WP_059759560.1">
    <property type="nucleotide sequence ID" value="NZ_CP013414.1"/>
</dbReference>
<dbReference type="EMBL" id="LOXM01000264">
    <property type="protein sequence ID" value="KVG54885.1"/>
    <property type="molecule type" value="Genomic_DNA"/>
</dbReference>
<gene>
    <name evidence="2" type="ORF">WJ33_01055</name>
</gene>
<dbReference type="InterPro" id="IPR041106">
    <property type="entry name" value="XRN1_D2_D3"/>
</dbReference>
<sequence length="257" mass="29509">MKKHITNFSPAEYFGCDGGDPESGPWADWINGRADFIDPAFAQFMWWHLCEAQMLYADMEAAQRTGIRLAAEEFDASVSQDLALIETHCHKPLKLTSPFSVESALGAIPGDDRTLPRLLLAYSIWCVDRVIDSLRCSDAKGAAAASAYVLNALNLIHEYRADFPEVQARIESQKQSERARARYAVDDKQREKRFVKECWQDWRKNPALYKSKAQFTRDMLEKCEFLESSANIEKWCRQWEKEETNHAGRLRIVPGRK</sequence>
<organism evidence="2 3">
    <name type="scientific">Burkholderia ubonensis</name>
    <dbReference type="NCBI Taxonomy" id="101571"/>
    <lineage>
        <taxon>Bacteria</taxon>
        <taxon>Pseudomonadati</taxon>
        <taxon>Pseudomonadota</taxon>
        <taxon>Betaproteobacteria</taxon>
        <taxon>Burkholderiales</taxon>
        <taxon>Burkholderiaceae</taxon>
        <taxon>Burkholderia</taxon>
        <taxon>Burkholderia cepacia complex</taxon>
    </lineage>
</organism>
<name>A0A103QSR8_9BURK</name>
<dbReference type="Pfam" id="PF18334">
    <property type="entry name" value="XRN1_D2_D3"/>
    <property type="match status" value="1"/>
</dbReference>
<proteinExistence type="predicted"/>